<organism evidence="2 3">
    <name type="scientific">Planobispora rosea</name>
    <dbReference type="NCBI Taxonomy" id="35762"/>
    <lineage>
        <taxon>Bacteria</taxon>
        <taxon>Bacillati</taxon>
        <taxon>Actinomycetota</taxon>
        <taxon>Actinomycetes</taxon>
        <taxon>Streptosporangiales</taxon>
        <taxon>Streptosporangiaceae</taxon>
        <taxon>Planobispora</taxon>
    </lineage>
</organism>
<gene>
    <name evidence="2" type="ORF">Pro02_45750</name>
</gene>
<reference evidence="2" key="1">
    <citation type="submission" date="2021-01" db="EMBL/GenBank/DDBJ databases">
        <title>Whole genome shotgun sequence of Planobispora rosea NBRC 15558.</title>
        <authorList>
            <person name="Komaki H."/>
            <person name="Tamura T."/>
        </authorList>
    </citation>
    <scope>NUCLEOTIDE SEQUENCE</scope>
    <source>
        <strain evidence="2">NBRC 15558</strain>
    </source>
</reference>
<proteinExistence type="predicted"/>
<evidence type="ECO:0000313" key="2">
    <source>
        <dbReference type="EMBL" id="GIH86167.1"/>
    </source>
</evidence>
<comment type="caution">
    <text evidence="2">The sequence shown here is derived from an EMBL/GenBank/DDBJ whole genome shotgun (WGS) entry which is preliminary data.</text>
</comment>
<evidence type="ECO:0008006" key="4">
    <source>
        <dbReference type="Google" id="ProtNLM"/>
    </source>
</evidence>
<sequence>MEDRVVVAAVLTGTLLASASAHAETGRAPWIGGLDGVGEVEISGDRENVTLCDHSTDDRRVAVQYRTTMGRVVVVQAGPGRGCVEDSVVVGSIERAKFCYGLGGADLGDPAASRWCDEPENI</sequence>
<feature type="signal peptide" evidence="1">
    <location>
        <begin position="1"/>
        <end position="23"/>
    </location>
</feature>
<evidence type="ECO:0000313" key="3">
    <source>
        <dbReference type="Proteomes" id="UP000655044"/>
    </source>
</evidence>
<dbReference type="RefSeq" id="WP_068923488.1">
    <property type="nucleotide sequence ID" value="NZ_BMQP01000018.1"/>
</dbReference>
<name>A0A8J3S1Z4_PLARO</name>
<keyword evidence="1" id="KW-0732">Signal</keyword>
<feature type="chain" id="PRO_5035153524" description="Secreted protein" evidence="1">
    <location>
        <begin position="24"/>
        <end position="122"/>
    </location>
</feature>
<dbReference type="OrthoDB" id="3538007at2"/>
<accession>A0A8J3S1Z4</accession>
<evidence type="ECO:0000256" key="1">
    <source>
        <dbReference type="SAM" id="SignalP"/>
    </source>
</evidence>
<dbReference type="Proteomes" id="UP000655044">
    <property type="component" value="Unassembled WGS sequence"/>
</dbReference>
<keyword evidence="3" id="KW-1185">Reference proteome</keyword>
<dbReference type="EMBL" id="BOOI01000043">
    <property type="protein sequence ID" value="GIH86167.1"/>
    <property type="molecule type" value="Genomic_DNA"/>
</dbReference>
<protein>
    <recommendedName>
        <fullName evidence="4">Secreted protein</fullName>
    </recommendedName>
</protein>
<dbReference type="AlphaFoldDB" id="A0A8J3S1Z4"/>